<dbReference type="Gene3D" id="1.10.3720.10">
    <property type="entry name" value="MetI-like"/>
    <property type="match status" value="1"/>
</dbReference>
<reference evidence="10 11" key="1">
    <citation type="submission" date="2022-04" db="EMBL/GenBank/DDBJ databases">
        <title>Leucobacter sp. isolated from rhizosphere of onion.</title>
        <authorList>
            <person name="Won M."/>
            <person name="Lee C.-M."/>
            <person name="Woen H.-Y."/>
            <person name="Kwon S.-W."/>
        </authorList>
    </citation>
    <scope>NUCLEOTIDE SEQUENCE [LARGE SCALE GENOMIC DNA]</scope>
    <source>
        <strain evidence="10 11">H25R-14</strain>
    </source>
</reference>
<feature type="transmembrane region" description="Helical" evidence="7">
    <location>
        <begin position="168"/>
        <end position="193"/>
    </location>
</feature>
<evidence type="ECO:0000313" key="10">
    <source>
        <dbReference type="EMBL" id="UOQ60319.1"/>
    </source>
</evidence>
<proteinExistence type="inferred from homology"/>
<feature type="transmembrane region" description="Helical" evidence="7">
    <location>
        <begin position="261"/>
        <end position="287"/>
    </location>
</feature>
<feature type="region of interest" description="Disordered" evidence="8">
    <location>
        <begin position="1"/>
        <end position="26"/>
    </location>
</feature>
<evidence type="ECO:0000256" key="8">
    <source>
        <dbReference type="SAM" id="MobiDB-lite"/>
    </source>
</evidence>
<keyword evidence="11" id="KW-1185">Reference proteome</keyword>
<evidence type="ECO:0000256" key="3">
    <source>
        <dbReference type="ARBA" id="ARBA00022475"/>
    </source>
</evidence>
<keyword evidence="4 7" id="KW-0812">Transmembrane</keyword>
<keyword evidence="3" id="KW-1003">Cell membrane</keyword>
<dbReference type="RefSeq" id="WP_244685856.1">
    <property type="nucleotide sequence ID" value="NZ_CP095043.1"/>
</dbReference>
<sequence length="341" mass="36520">MSLPTLDETSGADVPEPRSGAALRTPRAGSAPRWARVLVRSIFDLVLVVWLAATIAFLALQLIPGNPLDVLLSGVQDATPEMRAEIAAHYGLDQPTIVQYFNYLFGVVQGDLGTSYHRGSPVTQVLFSELGATVELTVAAMLVAVAASIALALLTSGQRPGVRIVAQGLEIVAVSVPSFWLGIVLMTIFSFGLRWVPAFSGDSPAGLILPVITLAVPLVGVITQILRERIEHQLHEPFVTTIRARGVSESRLRSGHLLRHASVPALTLSSIIFGSLLTGTVVIETLFARPGIGRVIVMALQDRDVPVVLGFVIFAALVFIVINTIVDLVLPLIDPRLKESR</sequence>
<comment type="similarity">
    <text evidence="7">Belongs to the binding-protein-dependent transport system permease family.</text>
</comment>
<dbReference type="Pfam" id="PF19300">
    <property type="entry name" value="BPD_transp_1_N"/>
    <property type="match status" value="1"/>
</dbReference>
<name>A0ABY4FVI7_9MICO</name>
<dbReference type="CDD" id="cd06261">
    <property type="entry name" value="TM_PBP2"/>
    <property type="match status" value="1"/>
</dbReference>
<keyword evidence="5 7" id="KW-1133">Transmembrane helix</keyword>
<feature type="transmembrane region" description="Helical" evidence="7">
    <location>
        <begin position="307"/>
        <end position="333"/>
    </location>
</feature>
<evidence type="ECO:0000256" key="7">
    <source>
        <dbReference type="RuleBase" id="RU363032"/>
    </source>
</evidence>
<feature type="transmembrane region" description="Helical" evidence="7">
    <location>
        <begin position="42"/>
        <end position="63"/>
    </location>
</feature>
<evidence type="ECO:0000313" key="11">
    <source>
        <dbReference type="Proteomes" id="UP000831775"/>
    </source>
</evidence>
<dbReference type="PANTHER" id="PTHR43163">
    <property type="entry name" value="DIPEPTIDE TRANSPORT SYSTEM PERMEASE PROTEIN DPPB-RELATED"/>
    <property type="match status" value="1"/>
</dbReference>
<keyword evidence="6 7" id="KW-0472">Membrane</keyword>
<dbReference type="InterPro" id="IPR000515">
    <property type="entry name" value="MetI-like"/>
</dbReference>
<keyword evidence="2 7" id="KW-0813">Transport</keyword>
<dbReference type="PROSITE" id="PS50928">
    <property type="entry name" value="ABC_TM1"/>
    <property type="match status" value="1"/>
</dbReference>
<evidence type="ECO:0000256" key="1">
    <source>
        <dbReference type="ARBA" id="ARBA00004651"/>
    </source>
</evidence>
<evidence type="ECO:0000256" key="5">
    <source>
        <dbReference type="ARBA" id="ARBA00022989"/>
    </source>
</evidence>
<dbReference type="Proteomes" id="UP000831775">
    <property type="component" value="Chromosome"/>
</dbReference>
<feature type="domain" description="ABC transmembrane type-1" evidence="9">
    <location>
        <begin position="130"/>
        <end position="330"/>
    </location>
</feature>
<feature type="transmembrane region" description="Helical" evidence="7">
    <location>
        <begin position="136"/>
        <end position="156"/>
    </location>
</feature>
<evidence type="ECO:0000256" key="6">
    <source>
        <dbReference type="ARBA" id="ARBA00023136"/>
    </source>
</evidence>
<accession>A0ABY4FVI7</accession>
<evidence type="ECO:0000256" key="2">
    <source>
        <dbReference type="ARBA" id="ARBA00022448"/>
    </source>
</evidence>
<dbReference type="PANTHER" id="PTHR43163:SF6">
    <property type="entry name" value="DIPEPTIDE TRANSPORT SYSTEM PERMEASE PROTEIN DPPB-RELATED"/>
    <property type="match status" value="1"/>
</dbReference>
<evidence type="ECO:0000259" key="9">
    <source>
        <dbReference type="PROSITE" id="PS50928"/>
    </source>
</evidence>
<dbReference type="SUPFAM" id="SSF161098">
    <property type="entry name" value="MetI-like"/>
    <property type="match status" value="1"/>
</dbReference>
<protein>
    <submittedName>
        <fullName evidence="10">ABC transporter permease</fullName>
    </submittedName>
</protein>
<dbReference type="EMBL" id="CP095043">
    <property type="protein sequence ID" value="UOQ60319.1"/>
    <property type="molecule type" value="Genomic_DNA"/>
</dbReference>
<dbReference type="Pfam" id="PF00528">
    <property type="entry name" value="BPD_transp_1"/>
    <property type="match status" value="1"/>
</dbReference>
<feature type="transmembrane region" description="Helical" evidence="7">
    <location>
        <begin position="205"/>
        <end position="226"/>
    </location>
</feature>
<gene>
    <name evidence="10" type="ORF">MUN76_14995</name>
</gene>
<comment type="subcellular location">
    <subcellularLocation>
        <location evidence="1 7">Cell membrane</location>
        <topology evidence="1 7">Multi-pass membrane protein</topology>
    </subcellularLocation>
</comment>
<dbReference type="InterPro" id="IPR035906">
    <property type="entry name" value="MetI-like_sf"/>
</dbReference>
<dbReference type="InterPro" id="IPR045621">
    <property type="entry name" value="BPD_transp_1_N"/>
</dbReference>
<organism evidence="10 11">
    <name type="scientific">Leucobacter rhizosphaerae</name>
    <dbReference type="NCBI Taxonomy" id="2932245"/>
    <lineage>
        <taxon>Bacteria</taxon>
        <taxon>Bacillati</taxon>
        <taxon>Actinomycetota</taxon>
        <taxon>Actinomycetes</taxon>
        <taxon>Micrococcales</taxon>
        <taxon>Microbacteriaceae</taxon>
        <taxon>Leucobacter</taxon>
    </lineage>
</organism>
<evidence type="ECO:0000256" key="4">
    <source>
        <dbReference type="ARBA" id="ARBA00022692"/>
    </source>
</evidence>